<gene>
    <name evidence="6" type="ORF">IV203_017795</name>
    <name evidence="5" type="ORF">IV203_024871</name>
</gene>
<evidence type="ECO:0000256" key="1">
    <source>
        <dbReference type="ARBA" id="ARBA00005393"/>
    </source>
</evidence>
<dbReference type="PANTHER" id="PTHR12227:SF0">
    <property type="entry name" value="GLYCERATE KINASE"/>
    <property type="match status" value="1"/>
</dbReference>
<feature type="compositionally biased region" description="Low complexity" evidence="2">
    <location>
        <begin position="136"/>
        <end position="166"/>
    </location>
</feature>
<feature type="compositionally biased region" description="Low complexity" evidence="2">
    <location>
        <begin position="100"/>
        <end position="117"/>
    </location>
</feature>
<comment type="similarity">
    <text evidence="1">Belongs to the glycerate kinase type-2 family.</text>
</comment>
<feature type="region of interest" description="Disordered" evidence="2">
    <location>
        <begin position="663"/>
        <end position="698"/>
    </location>
</feature>
<feature type="compositionally biased region" description="Polar residues" evidence="2">
    <location>
        <begin position="1"/>
        <end position="18"/>
    </location>
</feature>
<sequence>MNMMSSSDDTEQQKQTIPSSSLESSLESSVSRQRQRQCCPLSRLEGDMTRHALQIVDSAIHAVNPYTAIQNAISISTNNTNTNNNNNNDDDDDDDEEDPTTTTNTTTATTTTTKNTNQNHQPILTIQTNLVRREQQQQQQQHNKKTNTTNTTTNTTRSTTNTTTTTTDTTMKIDLNDYNQIVIVAFGKASSAMATATIQQLYPNDDDDNNSNNNNNSKKKNTLPCVGVVICKDGHATPDEVQMLERHNITVYEASHPVPDDRSITATNHLIRVLRSYASSRTTTLTFCLISGGGSSLLCRPSSPLTLEDIRTVNTLLLRSGMDITQMNVIRKKLEHTVKGGGITRISHPSTTIALVLSDVLGDPLDLIASGPTVVPDTSTYQDAWDIIMNQQDQQDQDQHQQPSSSSFLSQLPPRVVQLLKDGLEQEQQQQQQQQQKEKQEETEDEYCRHSSTILVGNNALAVQAAARKAQQLGYHPIILGTEMQGEAKEVAKVYVQLAKHLQSTLSNNNNNNNNNTIDTNNNNDTTNHHNFAMASSLPVALIAGGETTVTLNNNNNHNTNNNNGTSNSSIGKGGRNQELALSAAIQLEAMSLQNIVLASVGTDGGDGPNCDAAGAVVTSTTINNNNNNNNNNNTSSSSKVQAQQALRRHDAYTFFNEIGQQLQLQQQNQQQQQQDDNSDHDEPTMIVPPPPLVKTGPTGTNVADICVTLIHHPSPTILPS</sequence>
<dbReference type="Proteomes" id="UP000693970">
    <property type="component" value="Unassembled WGS sequence"/>
</dbReference>
<dbReference type="PANTHER" id="PTHR12227">
    <property type="entry name" value="GLYCERATE KINASE"/>
    <property type="match status" value="1"/>
</dbReference>
<feature type="region of interest" description="Disordered" evidence="2">
    <location>
        <begin position="1"/>
        <end position="37"/>
    </location>
</feature>
<dbReference type="AlphaFoldDB" id="A0A9K3K6A7"/>
<evidence type="ECO:0000313" key="7">
    <source>
        <dbReference type="Proteomes" id="UP000693970"/>
    </source>
</evidence>
<feature type="compositionally biased region" description="Polar residues" evidence="2">
    <location>
        <begin position="118"/>
        <end position="130"/>
    </location>
</feature>
<feature type="region of interest" description="Disordered" evidence="2">
    <location>
        <begin position="622"/>
        <end position="646"/>
    </location>
</feature>
<feature type="compositionally biased region" description="Low complexity" evidence="2">
    <location>
        <begin position="77"/>
        <end position="87"/>
    </location>
</feature>
<feature type="compositionally biased region" description="Low complexity" evidence="2">
    <location>
        <begin position="19"/>
        <end position="31"/>
    </location>
</feature>
<comment type="caution">
    <text evidence="5">The sequence shown here is derived from an EMBL/GenBank/DDBJ whole genome shotgun (WGS) entry which is preliminary data.</text>
</comment>
<evidence type="ECO:0000256" key="2">
    <source>
        <dbReference type="SAM" id="MobiDB-lite"/>
    </source>
</evidence>
<evidence type="ECO:0000313" key="5">
    <source>
        <dbReference type="EMBL" id="KAG7337775.1"/>
    </source>
</evidence>
<feature type="region of interest" description="Disordered" evidence="2">
    <location>
        <begin position="423"/>
        <end position="446"/>
    </location>
</feature>
<dbReference type="Pfam" id="PF05161">
    <property type="entry name" value="MOFRL"/>
    <property type="match status" value="1"/>
</dbReference>
<evidence type="ECO:0000313" key="6">
    <source>
        <dbReference type="EMBL" id="KAG7371654.1"/>
    </source>
</evidence>
<feature type="domain" description="MOFRL-associated" evidence="4">
    <location>
        <begin position="162"/>
        <end position="392"/>
    </location>
</feature>
<accession>A0A9K3K6A7</accession>
<dbReference type="GO" id="GO:0008887">
    <property type="term" value="F:glycerate kinase activity"/>
    <property type="evidence" value="ECO:0007669"/>
    <property type="project" value="InterPro"/>
</dbReference>
<feature type="compositionally biased region" description="Low complexity" evidence="2">
    <location>
        <begin position="508"/>
        <end position="527"/>
    </location>
</feature>
<dbReference type="EMBL" id="JAGRRH010000074">
    <property type="protein sequence ID" value="KAG7337775.1"/>
    <property type="molecule type" value="Genomic_DNA"/>
</dbReference>
<dbReference type="InterPro" id="IPR007835">
    <property type="entry name" value="MOFRL"/>
</dbReference>
<feature type="compositionally biased region" description="Low complexity" evidence="2">
    <location>
        <begin position="622"/>
        <end position="639"/>
    </location>
</feature>
<reference evidence="5" key="2">
    <citation type="submission" date="2021-04" db="EMBL/GenBank/DDBJ databases">
        <authorList>
            <person name="Podell S."/>
        </authorList>
    </citation>
    <scope>NUCLEOTIDE SEQUENCE</scope>
    <source>
        <strain evidence="5">Hildebrandi</strain>
    </source>
</reference>
<feature type="domain" description="MOFRL" evidence="3">
    <location>
        <begin position="540"/>
        <end position="705"/>
    </location>
</feature>
<dbReference type="InterPro" id="IPR039760">
    <property type="entry name" value="MOFRL_protein"/>
</dbReference>
<dbReference type="GO" id="GO:0005737">
    <property type="term" value="C:cytoplasm"/>
    <property type="evidence" value="ECO:0007669"/>
    <property type="project" value="TreeGrafter"/>
</dbReference>
<dbReference type="EMBL" id="JAGRRH010000003">
    <property type="protein sequence ID" value="KAG7371654.1"/>
    <property type="molecule type" value="Genomic_DNA"/>
</dbReference>
<evidence type="ECO:0000259" key="4">
    <source>
        <dbReference type="Pfam" id="PF13660"/>
    </source>
</evidence>
<feature type="region of interest" description="Disordered" evidence="2">
    <location>
        <begin position="77"/>
        <end position="166"/>
    </location>
</feature>
<evidence type="ECO:0000259" key="3">
    <source>
        <dbReference type="Pfam" id="PF05161"/>
    </source>
</evidence>
<feature type="region of interest" description="Disordered" evidence="2">
    <location>
        <begin position="555"/>
        <end position="574"/>
    </location>
</feature>
<dbReference type="OrthoDB" id="44918at2759"/>
<feature type="compositionally biased region" description="Low complexity" evidence="2">
    <location>
        <begin position="426"/>
        <end position="435"/>
    </location>
</feature>
<protein>
    <submittedName>
        <fullName evidence="5">Hydroxypyruvate reductase</fullName>
    </submittedName>
</protein>
<feature type="compositionally biased region" description="Low complexity" evidence="2">
    <location>
        <begin position="663"/>
        <end position="676"/>
    </location>
</feature>
<feature type="compositionally biased region" description="Low complexity" evidence="2">
    <location>
        <begin position="555"/>
        <end position="568"/>
    </location>
</feature>
<name>A0A9K3K6A7_9STRA</name>
<dbReference type="InterPro" id="IPR025286">
    <property type="entry name" value="MOFRL_assoc_dom"/>
</dbReference>
<keyword evidence="7" id="KW-1185">Reference proteome</keyword>
<dbReference type="Pfam" id="PF13660">
    <property type="entry name" value="DUF4147"/>
    <property type="match status" value="1"/>
</dbReference>
<organism evidence="5 7">
    <name type="scientific">Nitzschia inconspicua</name>
    <dbReference type="NCBI Taxonomy" id="303405"/>
    <lineage>
        <taxon>Eukaryota</taxon>
        <taxon>Sar</taxon>
        <taxon>Stramenopiles</taxon>
        <taxon>Ochrophyta</taxon>
        <taxon>Bacillariophyta</taxon>
        <taxon>Bacillariophyceae</taxon>
        <taxon>Bacillariophycidae</taxon>
        <taxon>Bacillariales</taxon>
        <taxon>Bacillariaceae</taxon>
        <taxon>Nitzschia</taxon>
    </lineage>
</organism>
<feature type="region of interest" description="Disordered" evidence="2">
    <location>
        <begin position="506"/>
        <end position="527"/>
    </location>
</feature>
<reference evidence="5" key="1">
    <citation type="journal article" date="2021" name="Sci. Rep.">
        <title>Diploid genomic architecture of Nitzschia inconspicua, an elite biomass production diatom.</title>
        <authorList>
            <person name="Oliver A."/>
            <person name="Podell S."/>
            <person name="Pinowska A."/>
            <person name="Traller J.C."/>
            <person name="Smith S.R."/>
            <person name="McClure R."/>
            <person name="Beliaev A."/>
            <person name="Bohutskyi P."/>
            <person name="Hill E.A."/>
            <person name="Rabines A."/>
            <person name="Zheng H."/>
            <person name="Allen L.Z."/>
            <person name="Kuo A."/>
            <person name="Grigoriev I.V."/>
            <person name="Allen A.E."/>
            <person name="Hazlebeck D."/>
            <person name="Allen E.E."/>
        </authorList>
    </citation>
    <scope>NUCLEOTIDE SEQUENCE</scope>
    <source>
        <strain evidence="5">Hildebrandi</strain>
    </source>
</reference>
<proteinExistence type="inferred from homology"/>
<feature type="compositionally biased region" description="Acidic residues" evidence="2">
    <location>
        <begin position="88"/>
        <end position="99"/>
    </location>
</feature>